<dbReference type="RefSeq" id="WP_069575244.1">
    <property type="nucleotide sequence ID" value="NZ_FOAK01000001.1"/>
</dbReference>
<dbReference type="STRING" id="190974.SAMN05216439_0862"/>
<dbReference type="AlphaFoldDB" id="A0A1H7GFZ5"/>
<gene>
    <name evidence="1" type="ORF">SAMN05216439_0862</name>
</gene>
<dbReference type="OrthoDB" id="77986at2157"/>
<sequence>MPKNEEFDLDKEIERISRKTNINMRNSEFSFENQIRKLDKEIDKIMEDKLKEFDDNKKLTSDYFSIDYNESTISRYREKLKKI</sequence>
<protein>
    <submittedName>
        <fullName evidence="1">Uncharacterized protein</fullName>
    </submittedName>
</protein>
<accession>A0A1H7GFZ5</accession>
<reference evidence="1 2" key="1">
    <citation type="submission" date="2016-10" db="EMBL/GenBank/DDBJ databases">
        <authorList>
            <person name="de Groot N.N."/>
        </authorList>
    </citation>
    <scope>NUCLEOTIDE SEQUENCE [LARGE SCALE GENOMIC DNA]</scope>
    <source>
        <strain evidence="1 2">DSM 11978</strain>
    </source>
</reference>
<name>A0A1H7GFZ5_9EURY</name>
<dbReference type="Proteomes" id="UP000199506">
    <property type="component" value="Unassembled WGS sequence"/>
</dbReference>
<proteinExistence type="predicted"/>
<evidence type="ECO:0000313" key="1">
    <source>
        <dbReference type="EMBL" id="SEK34695.1"/>
    </source>
</evidence>
<organism evidence="1 2">
    <name type="scientific">Methanobrevibacter gottschalkii</name>
    <dbReference type="NCBI Taxonomy" id="190974"/>
    <lineage>
        <taxon>Archaea</taxon>
        <taxon>Methanobacteriati</taxon>
        <taxon>Methanobacteriota</taxon>
        <taxon>Methanomada group</taxon>
        <taxon>Methanobacteria</taxon>
        <taxon>Methanobacteriales</taxon>
        <taxon>Methanobacteriaceae</taxon>
        <taxon>Methanobrevibacter</taxon>
    </lineage>
</organism>
<dbReference type="EMBL" id="FOAK01000001">
    <property type="protein sequence ID" value="SEK34695.1"/>
    <property type="molecule type" value="Genomic_DNA"/>
</dbReference>
<evidence type="ECO:0000313" key="2">
    <source>
        <dbReference type="Proteomes" id="UP000199506"/>
    </source>
</evidence>